<organism evidence="2 3">
    <name type="scientific">Streptomyces tibetensis</name>
    <dbReference type="NCBI Taxonomy" id="2382123"/>
    <lineage>
        <taxon>Bacteria</taxon>
        <taxon>Bacillati</taxon>
        <taxon>Actinomycetota</taxon>
        <taxon>Actinomycetes</taxon>
        <taxon>Kitasatosporales</taxon>
        <taxon>Streptomycetaceae</taxon>
        <taxon>Streptomyces</taxon>
    </lineage>
</organism>
<protein>
    <submittedName>
        <fullName evidence="2">Uncharacterized protein</fullName>
    </submittedName>
</protein>
<comment type="caution">
    <text evidence="2">The sequence shown here is derived from an EMBL/GenBank/DDBJ whole genome shotgun (WGS) entry which is preliminary data.</text>
</comment>
<dbReference type="RefSeq" id="WP_361943623.1">
    <property type="nucleotide sequence ID" value="NZ_JBEXVS010000005.1"/>
</dbReference>
<keyword evidence="1" id="KW-1133">Transmembrane helix</keyword>
<keyword evidence="1" id="KW-0472">Membrane</keyword>
<sequence length="177" mass="19003">MSARTTFEDRLLAELKGEIALRAAGSGADDVGGATASARRRFAPRRIAVVVAACVAAWAATVAVPGSPADSGAFAAERHDDGSVELTVRTSGFGIHDQLELAERVRPWGIRVNVVAPGDVCGPREIPRVMVLTAEGDPIRAWPVTLRRGSTLVIRNSWGEPVPRDEIEHYEVRPCDR</sequence>
<feature type="transmembrane region" description="Helical" evidence="1">
    <location>
        <begin position="47"/>
        <end position="66"/>
    </location>
</feature>
<name>A0ABW6N165_9ACTN</name>
<dbReference type="Proteomes" id="UP001601422">
    <property type="component" value="Unassembled WGS sequence"/>
</dbReference>
<evidence type="ECO:0000313" key="2">
    <source>
        <dbReference type="EMBL" id="MFF0006347.1"/>
    </source>
</evidence>
<proteinExistence type="predicted"/>
<gene>
    <name evidence="2" type="ORF">ACFYQT_23275</name>
</gene>
<evidence type="ECO:0000256" key="1">
    <source>
        <dbReference type="SAM" id="Phobius"/>
    </source>
</evidence>
<keyword evidence="3" id="KW-1185">Reference proteome</keyword>
<dbReference type="EMBL" id="JBIAJP010000006">
    <property type="protein sequence ID" value="MFF0006347.1"/>
    <property type="molecule type" value="Genomic_DNA"/>
</dbReference>
<evidence type="ECO:0000313" key="3">
    <source>
        <dbReference type="Proteomes" id="UP001601422"/>
    </source>
</evidence>
<keyword evidence="1" id="KW-0812">Transmembrane</keyword>
<accession>A0ABW6N165</accession>
<reference evidence="2 3" key="1">
    <citation type="submission" date="2024-10" db="EMBL/GenBank/DDBJ databases">
        <title>The Natural Products Discovery Center: Release of the First 8490 Sequenced Strains for Exploring Actinobacteria Biosynthetic Diversity.</title>
        <authorList>
            <person name="Kalkreuter E."/>
            <person name="Kautsar S.A."/>
            <person name="Yang D."/>
            <person name="Bader C.D."/>
            <person name="Teijaro C.N."/>
            <person name="Fluegel L."/>
            <person name="Davis C.M."/>
            <person name="Simpson J.R."/>
            <person name="Lauterbach L."/>
            <person name="Steele A.D."/>
            <person name="Gui C."/>
            <person name="Meng S."/>
            <person name="Li G."/>
            <person name="Viehrig K."/>
            <person name="Ye F."/>
            <person name="Su P."/>
            <person name="Kiefer A.F."/>
            <person name="Nichols A."/>
            <person name="Cepeda A.J."/>
            <person name="Yan W."/>
            <person name="Fan B."/>
            <person name="Jiang Y."/>
            <person name="Adhikari A."/>
            <person name="Zheng C.-J."/>
            <person name="Schuster L."/>
            <person name="Cowan T.M."/>
            <person name="Smanski M.J."/>
            <person name="Chevrette M.G."/>
            <person name="De Carvalho L.P.S."/>
            <person name="Shen B."/>
        </authorList>
    </citation>
    <scope>NUCLEOTIDE SEQUENCE [LARGE SCALE GENOMIC DNA]</scope>
    <source>
        <strain evidence="2 3">NPDC005497</strain>
    </source>
</reference>